<proteinExistence type="predicted"/>
<organism evidence="2 3">
    <name type="scientific">Artemisia annua</name>
    <name type="common">Sweet wormwood</name>
    <dbReference type="NCBI Taxonomy" id="35608"/>
    <lineage>
        <taxon>Eukaryota</taxon>
        <taxon>Viridiplantae</taxon>
        <taxon>Streptophyta</taxon>
        <taxon>Embryophyta</taxon>
        <taxon>Tracheophyta</taxon>
        <taxon>Spermatophyta</taxon>
        <taxon>Magnoliopsida</taxon>
        <taxon>eudicotyledons</taxon>
        <taxon>Gunneridae</taxon>
        <taxon>Pentapetalae</taxon>
        <taxon>asterids</taxon>
        <taxon>campanulids</taxon>
        <taxon>Asterales</taxon>
        <taxon>Asteraceae</taxon>
        <taxon>Asteroideae</taxon>
        <taxon>Anthemideae</taxon>
        <taxon>Artemisiinae</taxon>
        <taxon>Artemisia</taxon>
    </lineage>
</organism>
<evidence type="ECO:0000313" key="3">
    <source>
        <dbReference type="Proteomes" id="UP000245207"/>
    </source>
</evidence>
<sequence length="112" mass="12565">MTSLICVTPFIVGLAVAAATMAGKYGIQAWNYFKTRPSRPRSRRFYEGCTVASPENANVEKDQVNAAIKAEQDQHVDKSWRLMLNIVMHSPTYTIIERPRFNEDTSVVGIGM</sequence>
<keyword evidence="3" id="KW-1185">Reference proteome</keyword>
<reference evidence="2 3" key="1">
    <citation type="journal article" date="2018" name="Mol. Plant">
        <title>The genome of Artemisia annua provides insight into the evolution of Asteraceae family and artemisinin biosynthesis.</title>
        <authorList>
            <person name="Shen Q."/>
            <person name="Zhang L."/>
            <person name="Liao Z."/>
            <person name="Wang S."/>
            <person name="Yan T."/>
            <person name="Shi P."/>
            <person name="Liu M."/>
            <person name="Fu X."/>
            <person name="Pan Q."/>
            <person name="Wang Y."/>
            <person name="Lv Z."/>
            <person name="Lu X."/>
            <person name="Zhang F."/>
            <person name="Jiang W."/>
            <person name="Ma Y."/>
            <person name="Chen M."/>
            <person name="Hao X."/>
            <person name="Li L."/>
            <person name="Tang Y."/>
            <person name="Lv G."/>
            <person name="Zhou Y."/>
            <person name="Sun X."/>
            <person name="Brodelius P.E."/>
            <person name="Rose J.K.C."/>
            <person name="Tang K."/>
        </authorList>
    </citation>
    <scope>NUCLEOTIDE SEQUENCE [LARGE SCALE GENOMIC DNA]</scope>
    <source>
        <strain evidence="3">cv. Huhao1</strain>
        <tissue evidence="2">Leaf</tissue>
    </source>
</reference>
<dbReference type="STRING" id="35608.A0A2U1KB59"/>
<dbReference type="Proteomes" id="UP000245207">
    <property type="component" value="Unassembled WGS sequence"/>
</dbReference>
<gene>
    <name evidence="2" type="ORF">CTI12_AA623330</name>
</gene>
<dbReference type="EMBL" id="PKPP01024320">
    <property type="protein sequence ID" value="PWA33994.1"/>
    <property type="molecule type" value="Genomic_DNA"/>
</dbReference>
<evidence type="ECO:0000256" key="1">
    <source>
        <dbReference type="SAM" id="SignalP"/>
    </source>
</evidence>
<dbReference type="AlphaFoldDB" id="A0A2U1KB59"/>
<evidence type="ECO:0000313" key="2">
    <source>
        <dbReference type="EMBL" id="PWA33994.1"/>
    </source>
</evidence>
<name>A0A2U1KB59_ARTAN</name>
<feature type="signal peptide" evidence="1">
    <location>
        <begin position="1"/>
        <end position="17"/>
    </location>
</feature>
<feature type="chain" id="PRO_5015676009" evidence="1">
    <location>
        <begin position="18"/>
        <end position="112"/>
    </location>
</feature>
<accession>A0A2U1KB59</accession>
<protein>
    <submittedName>
        <fullName evidence="2">Mitochondrial import inner membrane translocase subunit TIM14-1</fullName>
    </submittedName>
</protein>
<comment type="caution">
    <text evidence="2">The sequence shown here is derived from an EMBL/GenBank/DDBJ whole genome shotgun (WGS) entry which is preliminary data.</text>
</comment>
<keyword evidence="1" id="KW-0732">Signal</keyword>